<dbReference type="AlphaFoldDB" id="A0A1W7A015"/>
<dbReference type="KEGG" id="psin:CAK95_27045"/>
<evidence type="ECO:0000313" key="1">
    <source>
        <dbReference type="EMBL" id="ARQ02355.1"/>
    </source>
</evidence>
<dbReference type="EMBL" id="CP021112">
    <property type="protein sequence ID" value="ARQ02355.1"/>
    <property type="molecule type" value="Genomic_DNA"/>
</dbReference>
<dbReference type="RefSeq" id="WP_086090786.1">
    <property type="nucleotide sequence ID" value="NZ_CP021112.1"/>
</dbReference>
<reference evidence="1 2" key="1">
    <citation type="submission" date="2017-05" db="EMBL/GenBank/DDBJ databases">
        <title>Full genome sequence of Pseudorhodoplanes sinuspersici.</title>
        <authorList>
            <person name="Dastgheib S.M.M."/>
            <person name="Shavandi M."/>
            <person name="Tirandaz H."/>
        </authorList>
    </citation>
    <scope>NUCLEOTIDE SEQUENCE [LARGE SCALE GENOMIC DNA]</scope>
    <source>
        <strain evidence="1 2">RIPI110</strain>
    </source>
</reference>
<dbReference type="Proteomes" id="UP000194137">
    <property type="component" value="Chromosome"/>
</dbReference>
<accession>A0A1W7A015</accession>
<keyword evidence="2" id="KW-1185">Reference proteome</keyword>
<evidence type="ECO:0000313" key="2">
    <source>
        <dbReference type="Proteomes" id="UP000194137"/>
    </source>
</evidence>
<name>A0A1W7A015_9HYPH</name>
<gene>
    <name evidence="1" type="ORF">CAK95_27045</name>
</gene>
<dbReference type="STRING" id="1235591.CAK95_27045"/>
<organism evidence="1 2">
    <name type="scientific">Pseudorhodoplanes sinuspersici</name>
    <dbReference type="NCBI Taxonomy" id="1235591"/>
    <lineage>
        <taxon>Bacteria</taxon>
        <taxon>Pseudomonadati</taxon>
        <taxon>Pseudomonadota</taxon>
        <taxon>Alphaproteobacteria</taxon>
        <taxon>Hyphomicrobiales</taxon>
        <taxon>Pseudorhodoplanes</taxon>
    </lineage>
</organism>
<proteinExistence type="predicted"/>
<sequence length="109" mass="12606">MGDDEALNYMNARRDYERLRNSWLRYVRAVSGVAEGLRAPERFFILADQSEPDNVGTNWDWSAWPSADDLRQSMIALKKARDAARRQWETLPFARQAELPKPPSRLGDP</sequence>
<protein>
    <submittedName>
        <fullName evidence="1">Uncharacterized protein</fullName>
    </submittedName>
</protein>